<comment type="caution">
    <text evidence="1">The sequence shown here is derived from an EMBL/GenBank/DDBJ whole genome shotgun (WGS) entry which is preliminary data.</text>
</comment>
<dbReference type="Proteomes" id="UP000241964">
    <property type="component" value="Unassembled WGS sequence"/>
</dbReference>
<keyword evidence="2" id="KW-1185">Reference proteome</keyword>
<accession>A0A2P8G1I1</accession>
<protein>
    <submittedName>
        <fullName evidence="1">Uncharacterized protein</fullName>
    </submittedName>
</protein>
<dbReference type="EMBL" id="PYAS01000007">
    <property type="protein sequence ID" value="PSL27806.1"/>
    <property type="molecule type" value="Genomic_DNA"/>
</dbReference>
<proteinExistence type="predicted"/>
<reference evidence="1 2" key="1">
    <citation type="submission" date="2018-03" db="EMBL/GenBank/DDBJ databases">
        <title>Genomic Encyclopedia of Archaeal and Bacterial Type Strains, Phase II (KMG-II): from individual species to whole genera.</title>
        <authorList>
            <person name="Goeker M."/>
        </authorList>
    </citation>
    <scope>NUCLEOTIDE SEQUENCE [LARGE SCALE GENOMIC DNA]</scope>
    <source>
        <strain evidence="1 2">DSM 29057</strain>
    </source>
</reference>
<name>A0A2P8G1I1_9BACT</name>
<gene>
    <name evidence="1" type="ORF">CLV60_10771</name>
</gene>
<organism evidence="1 2">
    <name type="scientific">Dyadobacter jiangsuensis</name>
    <dbReference type="NCBI Taxonomy" id="1591085"/>
    <lineage>
        <taxon>Bacteria</taxon>
        <taxon>Pseudomonadati</taxon>
        <taxon>Bacteroidota</taxon>
        <taxon>Cytophagia</taxon>
        <taxon>Cytophagales</taxon>
        <taxon>Spirosomataceae</taxon>
        <taxon>Dyadobacter</taxon>
    </lineage>
</organism>
<dbReference type="AlphaFoldDB" id="A0A2P8G1I1"/>
<sequence length="38" mass="4243">MNCITQATSVPAAAYRVVFAKAAKKDLFYTIFNYAIIK</sequence>
<evidence type="ECO:0000313" key="2">
    <source>
        <dbReference type="Proteomes" id="UP000241964"/>
    </source>
</evidence>
<evidence type="ECO:0000313" key="1">
    <source>
        <dbReference type="EMBL" id="PSL27806.1"/>
    </source>
</evidence>